<accession>A0ABP0JAA9</accession>
<comment type="cofactor">
    <cofactor evidence="1">
        <name>[4Fe-4S] cluster</name>
        <dbReference type="ChEBI" id="CHEBI:49883"/>
    </cofactor>
</comment>
<evidence type="ECO:0000259" key="9">
    <source>
        <dbReference type="PROSITE" id="PS51332"/>
    </source>
</evidence>
<dbReference type="InterPro" id="IPR006638">
    <property type="entry name" value="Elp3/MiaA/NifB-like_rSAM"/>
</dbReference>
<dbReference type="GO" id="GO:0032259">
    <property type="term" value="P:methylation"/>
    <property type="evidence" value="ECO:0007669"/>
    <property type="project" value="UniProtKB-KW"/>
</dbReference>
<evidence type="ECO:0000313" key="12">
    <source>
        <dbReference type="Proteomes" id="UP001642464"/>
    </source>
</evidence>
<dbReference type="Pfam" id="PF01408">
    <property type="entry name" value="GFO_IDH_MocA"/>
    <property type="match status" value="1"/>
</dbReference>
<dbReference type="InterPro" id="IPR034466">
    <property type="entry name" value="Methyltransferase_Class_B"/>
</dbReference>
<evidence type="ECO:0000256" key="7">
    <source>
        <dbReference type="ARBA" id="ARBA00023004"/>
    </source>
</evidence>
<organism evidence="11 12">
    <name type="scientific">Durusdinium trenchii</name>
    <dbReference type="NCBI Taxonomy" id="1381693"/>
    <lineage>
        <taxon>Eukaryota</taxon>
        <taxon>Sar</taxon>
        <taxon>Alveolata</taxon>
        <taxon>Dinophyceae</taxon>
        <taxon>Suessiales</taxon>
        <taxon>Symbiodiniaceae</taxon>
        <taxon>Durusdinium</taxon>
    </lineage>
</organism>
<dbReference type="SFLD" id="SFLDS00029">
    <property type="entry name" value="Radical_SAM"/>
    <property type="match status" value="1"/>
</dbReference>
<dbReference type="InterPro" id="IPR051198">
    <property type="entry name" value="BchE-like"/>
</dbReference>
<evidence type="ECO:0000256" key="5">
    <source>
        <dbReference type="ARBA" id="ARBA00022691"/>
    </source>
</evidence>
<keyword evidence="4" id="KW-0808">Transferase</keyword>
<keyword evidence="12" id="KW-1185">Reference proteome</keyword>
<dbReference type="Pfam" id="PF22725">
    <property type="entry name" value="GFO_IDH_MocA_C3"/>
    <property type="match status" value="1"/>
</dbReference>
<evidence type="ECO:0000256" key="8">
    <source>
        <dbReference type="ARBA" id="ARBA00023014"/>
    </source>
</evidence>
<dbReference type="GO" id="GO:0008168">
    <property type="term" value="F:methyltransferase activity"/>
    <property type="evidence" value="ECO:0007669"/>
    <property type="project" value="UniProtKB-KW"/>
</dbReference>
<dbReference type="SUPFAM" id="SSF51735">
    <property type="entry name" value="NAD(P)-binding Rossmann-fold domains"/>
    <property type="match status" value="1"/>
</dbReference>
<proteinExistence type="inferred from homology"/>
<dbReference type="SFLD" id="SFLDG01123">
    <property type="entry name" value="methyltransferase_(Class_B)"/>
    <property type="match status" value="1"/>
</dbReference>
<keyword evidence="3 11" id="KW-0489">Methyltransferase</keyword>
<reference evidence="11 12" key="1">
    <citation type="submission" date="2024-02" db="EMBL/GenBank/DDBJ databases">
        <authorList>
            <person name="Chen Y."/>
            <person name="Shah S."/>
            <person name="Dougan E. K."/>
            <person name="Thang M."/>
            <person name="Chan C."/>
        </authorList>
    </citation>
    <scope>NUCLEOTIDE SEQUENCE [LARGE SCALE GENOMIC DNA]</scope>
</reference>
<name>A0ABP0JAA9_9DINO</name>
<dbReference type="SUPFAM" id="SSF55347">
    <property type="entry name" value="Glyceraldehyde-3-phosphate dehydrogenase-like, C-terminal domain"/>
    <property type="match status" value="1"/>
</dbReference>
<sequence length="904" mass="102118">MIRSRDRGEGKLRILLIKPYQPVTLPIASPPLGILYLASTLRKQFGDRVEVRVNDHWLDKRRYTDLHEELAEFQPHVVGLSALNFEAEESGRIADLVRQVLPETKLALGGPFAHGKTNLQKIIDTGLYDWVFDGEADWSFPIVVQRWHDGDETLDDIAGLTWRNGEQYVTNGTAALPDKTLPNGKAATGLVGELDEIPFPAWDLVDFDAYARRINNNGNLRGKRYAPIFTSRGCPFLCTYCHDIFGKKFHGRSPENVLAEVKLLREQHSIDELQIVDDIFNMNSRRMKEICRGLAEHDMFICFPNGLRGDILDEEGVQALVDAGMYEVAVAIETVTPRLQDLIKKRLRLKQLLQAIDWMAERGVMVKGFFMLGFPTETPEEMQETVDFAVNSKLTHAVFNLVTPQPGTPMYHSAYEENAEALNKVLLHDYYAATCWYSEAYGLDMHKVRSRAYFRFYLSSPGRMLRLLKHMSPKDLFRGFYYWAQKVFVRTNSDEGLEEALPDSMQSLRKIYSTKVEPEFQRQALYHCTALVDGTIQVRQQSLSVLVRVMDTIRIGIVGLGGNARLRHVEGFRNCEDVEIFGVCNRRRESTAAAAEEFDIPRTYRHWEELVADPSIDAVLIGTWPYLHCPITLAALESGKHVLTEARMAMNANEAHRMLEASRKHPELVCQIVPSPFGLRAHRVVGQLLRSGFLGELREVVVLGTSDALADHDVPLEWRQVGGLSGLNMLTMGIVYETLARWVPDVVRVTAQGHAFVPDRLDPNTGVRSRVGTPDSLQIFTVHEGGARGLYHFSGVTRFGPGTQIHLYGSKGTLKYEMLPHDRLMGAQRGEDALREIPVPQEHEMQWRVEEEFIDAIRGEGRVELTDFESGVRYMEFTEAVARSISSGKPISLPLELGEVSEGA</sequence>
<dbReference type="PROSITE" id="PS51332">
    <property type="entry name" value="B12_BINDING"/>
    <property type="match status" value="1"/>
</dbReference>
<keyword evidence="8" id="KW-0411">Iron-sulfur</keyword>
<evidence type="ECO:0000259" key="10">
    <source>
        <dbReference type="PROSITE" id="PS51918"/>
    </source>
</evidence>
<feature type="domain" description="B12-binding" evidence="9">
    <location>
        <begin position="11"/>
        <end position="154"/>
    </location>
</feature>
<gene>
    <name evidence="11" type="ORF">SCF082_LOCUS11025</name>
</gene>
<dbReference type="InterPro" id="IPR007197">
    <property type="entry name" value="rSAM"/>
</dbReference>
<comment type="caution">
    <text evidence="11">The sequence shown here is derived from an EMBL/GenBank/DDBJ whole genome shotgun (WGS) entry which is preliminary data.</text>
</comment>
<evidence type="ECO:0000256" key="1">
    <source>
        <dbReference type="ARBA" id="ARBA00001966"/>
    </source>
</evidence>
<dbReference type="Pfam" id="PF04055">
    <property type="entry name" value="Radical_SAM"/>
    <property type="match status" value="1"/>
</dbReference>
<protein>
    <submittedName>
        <fullName evidence="11">Uncharacterized methyltransferase PH0819</fullName>
    </submittedName>
</protein>
<keyword evidence="7" id="KW-0408">Iron</keyword>
<dbReference type="InterPro" id="IPR023404">
    <property type="entry name" value="rSAM_horseshoe"/>
</dbReference>
<evidence type="ECO:0000256" key="3">
    <source>
        <dbReference type="ARBA" id="ARBA00022603"/>
    </source>
</evidence>
<dbReference type="PROSITE" id="PS51918">
    <property type="entry name" value="RADICAL_SAM"/>
    <property type="match status" value="1"/>
</dbReference>
<dbReference type="SMART" id="SM00729">
    <property type="entry name" value="Elp3"/>
    <property type="match status" value="1"/>
</dbReference>
<dbReference type="InterPro" id="IPR058240">
    <property type="entry name" value="rSAM_sf"/>
</dbReference>
<dbReference type="Gene3D" id="3.40.50.720">
    <property type="entry name" value="NAD(P)-binding Rossmann-like Domain"/>
    <property type="match status" value="1"/>
</dbReference>
<dbReference type="PANTHER" id="PTHR43409:SF7">
    <property type="entry name" value="BLL1977 PROTEIN"/>
    <property type="match status" value="1"/>
</dbReference>
<evidence type="ECO:0000256" key="2">
    <source>
        <dbReference type="ARBA" id="ARBA00010928"/>
    </source>
</evidence>
<dbReference type="Gene3D" id="3.40.50.280">
    <property type="entry name" value="Cobalamin-binding domain"/>
    <property type="match status" value="1"/>
</dbReference>
<dbReference type="Gene3D" id="3.30.360.10">
    <property type="entry name" value="Dihydrodipicolinate Reductase, domain 2"/>
    <property type="match status" value="1"/>
</dbReference>
<dbReference type="PANTHER" id="PTHR43409">
    <property type="entry name" value="ANAEROBIC MAGNESIUM-PROTOPORPHYRIN IX MONOMETHYL ESTER CYCLASE-RELATED"/>
    <property type="match status" value="1"/>
</dbReference>
<dbReference type="Proteomes" id="UP001642464">
    <property type="component" value="Unassembled WGS sequence"/>
</dbReference>
<dbReference type="CDD" id="cd01335">
    <property type="entry name" value="Radical_SAM"/>
    <property type="match status" value="1"/>
</dbReference>
<dbReference type="SFLD" id="SFLDG01082">
    <property type="entry name" value="B12-binding_domain_containing"/>
    <property type="match status" value="1"/>
</dbReference>
<evidence type="ECO:0000256" key="6">
    <source>
        <dbReference type="ARBA" id="ARBA00022723"/>
    </source>
</evidence>
<dbReference type="EMBL" id="CAXAMM010006498">
    <property type="protein sequence ID" value="CAK9011256.1"/>
    <property type="molecule type" value="Genomic_DNA"/>
</dbReference>
<evidence type="ECO:0000256" key="4">
    <source>
        <dbReference type="ARBA" id="ARBA00022679"/>
    </source>
</evidence>
<dbReference type="InterPro" id="IPR006158">
    <property type="entry name" value="Cobalamin-bd"/>
</dbReference>
<dbReference type="Gene3D" id="3.80.30.20">
    <property type="entry name" value="tm_1862 like domain"/>
    <property type="match status" value="1"/>
</dbReference>
<feature type="domain" description="Radical SAM core" evidence="10">
    <location>
        <begin position="220"/>
        <end position="438"/>
    </location>
</feature>
<dbReference type="Pfam" id="PF02310">
    <property type="entry name" value="B12-binding"/>
    <property type="match status" value="1"/>
</dbReference>
<keyword evidence="6" id="KW-0479">Metal-binding</keyword>
<dbReference type="SUPFAM" id="SSF102114">
    <property type="entry name" value="Radical SAM enzymes"/>
    <property type="match status" value="1"/>
</dbReference>
<dbReference type="InterPro" id="IPR000683">
    <property type="entry name" value="Gfo/Idh/MocA-like_OxRdtase_N"/>
</dbReference>
<dbReference type="InterPro" id="IPR036291">
    <property type="entry name" value="NAD(P)-bd_dom_sf"/>
</dbReference>
<dbReference type="InterPro" id="IPR055170">
    <property type="entry name" value="GFO_IDH_MocA-like_dom"/>
</dbReference>
<keyword evidence="5" id="KW-0949">S-adenosyl-L-methionine</keyword>
<comment type="similarity">
    <text evidence="2">Belongs to the Gfo/Idh/MocA family.</text>
</comment>
<evidence type="ECO:0000313" key="11">
    <source>
        <dbReference type="EMBL" id="CAK9011256.1"/>
    </source>
</evidence>